<evidence type="ECO:0000313" key="2">
    <source>
        <dbReference type="EMBL" id="WKD49227.1"/>
    </source>
</evidence>
<sequence>MNLFRPLANLFGYDIVKKEKALKIQWHLQKIFADFKIDTVLDVGANRGQYGKLLRSIGFKGQIHSFEPVRMYYKELIETSKGDKNWFSYNYALGRESGELRINIDNVFSSFYEYSDYYLKERGKAGNSEIVKISTLDNFIEESFSGPVQPKIHLKLDTQGFDVEAFAGGQRNIKNIYTFQSEMALKKIYKNMPDITESLNIYRKCGFEVSGLFPVSKEKSGHAIIEVDCVMINGTLVKSPQGSA</sequence>
<dbReference type="InterPro" id="IPR029063">
    <property type="entry name" value="SAM-dependent_MTases_sf"/>
</dbReference>
<gene>
    <name evidence="2" type="ORF">M8T91_15185</name>
</gene>
<proteinExistence type="predicted"/>
<reference evidence="2 3" key="1">
    <citation type="submission" date="2022-05" db="EMBL/GenBank/DDBJ databases">
        <title>Microbulbifer sp. nov., isolated from sponge.</title>
        <authorList>
            <person name="Gao L."/>
        </authorList>
    </citation>
    <scope>NUCLEOTIDE SEQUENCE [LARGE SCALE GENOMIC DNA]</scope>
    <source>
        <strain evidence="2 3">MI-G</strain>
    </source>
</reference>
<dbReference type="Pfam" id="PF05050">
    <property type="entry name" value="Methyltransf_21"/>
    <property type="match status" value="1"/>
</dbReference>
<dbReference type="RefSeq" id="WP_301415017.1">
    <property type="nucleotide sequence ID" value="NZ_CP098023.1"/>
</dbReference>
<dbReference type="PANTHER" id="PTHR36973:SF4">
    <property type="entry name" value="NODULATION PROTEIN"/>
    <property type="match status" value="1"/>
</dbReference>
<dbReference type="Gene3D" id="3.40.50.150">
    <property type="entry name" value="Vaccinia Virus protein VP39"/>
    <property type="match status" value="1"/>
</dbReference>
<protein>
    <submittedName>
        <fullName evidence="2">FkbM family methyltransferase</fullName>
    </submittedName>
</protein>
<dbReference type="SUPFAM" id="SSF53335">
    <property type="entry name" value="S-adenosyl-L-methionine-dependent methyltransferases"/>
    <property type="match status" value="1"/>
</dbReference>
<evidence type="ECO:0000313" key="3">
    <source>
        <dbReference type="Proteomes" id="UP001321520"/>
    </source>
</evidence>
<organism evidence="2 3">
    <name type="scientific">Microbulbifer spongiae</name>
    <dbReference type="NCBI Taxonomy" id="2944933"/>
    <lineage>
        <taxon>Bacteria</taxon>
        <taxon>Pseudomonadati</taxon>
        <taxon>Pseudomonadota</taxon>
        <taxon>Gammaproteobacteria</taxon>
        <taxon>Cellvibrionales</taxon>
        <taxon>Microbulbiferaceae</taxon>
        <taxon>Microbulbifer</taxon>
    </lineage>
</organism>
<dbReference type="InterPro" id="IPR053188">
    <property type="entry name" value="FkbM_Methyltransferase"/>
</dbReference>
<feature type="domain" description="Methyltransferase FkbM" evidence="1">
    <location>
        <begin position="42"/>
        <end position="208"/>
    </location>
</feature>
<dbReference type="NCBIfam" id="TIGR01444">
    <property type="entry name" value="fkbM_fam"/>
    <property type="match status" value="1"/>
</dbReference>
<dbReference type="Proteomes" id="UP001321520">
    <property type="component" value="Chromosome"/>
</dbReference>
<accession>A0ABY9E971</accession>
<dbReference type="PANTHER" id="PTHR36973">
    <property type="entry name" value="SLL1456 PROTEIN-RELATED"/>
    <property type="match status" value="1"/>
</dbReference>
<dbReference type="EMBL" id="CP098023">
    <property type="protein sequence ID" value="WKD49227.1"/>
    <property type="molecule type" value="Genomic_DNA"/>
</dbReference>
<name>A0ABY9E971_9GAMM</name>
<evidence type="ECO:0000259" key="1">
    <source>
        <dbReference type="Pfam" id="PF05050"/>
    </source>
</evidence>
<keyword evidence="3" id="KW-1185">Reference proteome</keyword>
<keyword evidence="2" id="KW-0808">Transferase</keyword>
<keyword evidence="2" id="KW-0489">Methyltransferase</keyword>
<dbReference type="InterPro" id="IPR006342">
    <property type="entry name" value="FkbM_mtfrase"/>
</dbReference>
<dbReference type="GO" id="GO:0008168">
    <property type="term" value="F:methyltransferase activity"/>
    <property type="evidence" value="ECO:0007669"/>
    <property type="project" value="UniProtKB-KW"/>
</dbReference>
<dbReference type="GO" id="GO:0032259">
    <property type="term" value="P:methylation"/>
    <property type="evidence" value="ECO:0007669"/>
    <property type="project" value="UniProtKB-KW"/>
</dbReference>